<dbReference type="EMBL" id="AC093167">
    <property type="status" value="NOT_ANNOTATED_CDS"/>
    <property type="molecule type" value="Genomic_DNA"/>
</dbReference>
<reference evidence="1 2" key="3">
    <citation type="journal article" date="2005" name="Nature">
        <title>The DNA sequence of the human X chromosome.</title>
        <authorList>
            <person name="Ross M.T."/>
            <person name="Grafham D.V."/>
            <person name="Coffey A.J."/>
            <person name="Scherer S."/>
            <person name="McLay K."/>
            <person name="Muzny D."/>
            <person name="Platzer M."/>
            <person name="Howell G.R."/>
            <person name="Burrows C."/>
            <person name="Bird C.P."/>
            <person name="Frankish A."/>
            <person name="Lovell F.L."/>
            <person name="Howe K.L."/>
            <person name="Ashurst J.L."/>
            <person name="Fulton R.S."/>
            <person name="Sudbrak R."/>
            <person name="Wen G."/>
            <person name="Jones M.C."/>
            <person name="Hurles M.E."/>
            <person name="Andrews T.D."/>
            <person name="Scott C.E."/>
            <person name="Searle S."/>
            <person name="Ramser J."/>
            <person name="Whittaker A."/>
            <person name="Deadman R."/>
            <person name="Carter N.P."/>
            <person name="Hunt S.E."/>
            <person name="Chen R."/>
            <person name="Cree A."/>
            <person name="Gunaratne P."/>
            <person name="Havlak P."/>
            <person name="Hodgson A."/>
            <person name="Metzker M.L."/>
            <person name="Richards S."/>
            <person name="Scott G."/>
            <person name="Steffen D."/>
            <person name="Sodergren E."/>
            <person name="Wheeler D.A."/>
            <person name="Worley K.C."/>
            <person name="Ainscough R."/>
            <person name="Ambrose K.D."/>
            <person name="Ansari-Lari M.A."/>
            <person name="Aradhya S."/>
            <person name="Ashwell R.I."/>
            <person name="Babbage A.K."/>
            <person name="Bagguley C.L."/>
            <person name="Ballabio A."/>
            <person name="Banerjee R."/>
            <person name="Barker G.E."/>
            <person name="Barlow K.F."/>
            <person name="Barrett I.P."/>
            <person name="Bates K.N."/>
            <person name="Beare D.M."/>
            <person name="Beasley H."/>
            <person name="Beasley O."/>
            <person name="Beck A."/>
            <person name="Bethel G."/>
            <person name="Blechschmidt K."/>
            <person name="Brady N."/>
            <person name="Bray-Allen S."/>
            <person name="Bridgeman A.M."/>
            <person name="Brown A.J."/>
            <person name="Brown M.J."/>
            <person name="Bonnin D."/>
            <person name="Bruford E.A."/>
            <person name="Buhay C."/>
            <person name="Burch P."/>
            <person name="Burford D."/>
            <person name="Burgess J."/>
            <person name="Burrill W."/>
            <person name="Burton J."/>
            <person name="Bye J.M."/>
            <person name="Carder C."/>
            <person name="Carrel L."/>
            <person name="Chako J."/>
            <person name="Chapman J.C."/>
            <person name="Chavez D."/>
            <person name="Chen E."/>
            <person name="Chen G."/>
            <person name="Chen Y."/>
            <person name="Chen Z."/>
            <person name="Chinault C."/>
            <person name="Ciccodicola A."/>
            <person name="Clark S.Y."/>
            <person name="Clarke G."/>
            <person name="Clee C.M."/>
            <person name="Clegg S."/>
            <person name="Clerc-Blankenburg K."/>
            <person name="Clifford K."/>
            <person name="Cobley V."/>
            <person name="Cole C.G."/>
            <person name="Conquer J.S."/>
            <person name="Corby N."/>
            <person name="Connor R.E."/>
            <person name="David R."/>
            <person name="Davies J."/>
            <person name="Davis C."/>
            <person name="Davis J."/>
            <person name="Delgado O."/>
            <person name="Deshazo D."/>
            <person name="Dhami P."/>
            <person name="Ding Y."/>
            <person name="Dinh H."/>
            <person name="Dodsworth S."/>
            <person name="Draper H."/>
            <person name="Dugan-Rocha S."/>
            <person name="Dunham A."/>
            <person name="Dunn M."/>
            <person name="Durbin K.J."/>
            <person name="Dutta I."/>
            <person name="Eades T."/>
            <person name="Ellwood M."/>
            <person name="Emery-Cohen A."/>
            <person name="Errington H."/>
            <person name="Evans K.L."/>
            <person name="Faulkner L."/>
            <person name="Francis F."/>
            <person name="Frankland J."/>
            <person name="Fraser A.E."/>
            <person name="Galgoczy P."/>
            <person name="Gilbert J."/>
            <person name="Gill R."/>
            <person name="Glockner G."/>
            <person name="Gregory S.G."/>
            <person name="Gribble S."/>
            <person name="Griffiths C."/>
            <person name="Grocock R."/>
            <person name="Gu Y."/>
            <person name="Gwilliam R."/>
            <person name="Hamilton C."/>
            <person name="Hart E.A."/>
            <person name="Hawes A."/>
            <person name="Heath P.D."/>
            <person name="Heitmann K."/>
            <person name="Hennig S."/>
            <person name="Hernandez J."/>
            <person name="Hinzmann B."/>
            <person name="Ho S."/>
            <person name="Hoffs M."/>
            <person name="Howden P.J."/>
            <person name="Huckle E.J."/>
            <person name="Hume J."/>
            <person name="Hunt P.J."/>
            <person name="Hunt A.R."/>
            <person name="Isherwood J."/>
            <person name="Jacob L."/>
            <person name="Johnson D."/>
            <person name="Jones S."/>
            <person name="de Jong P.J."/>
            <person name="Joseph S.S."/>
            <person name="Keenan S."/>
            <person name="Kelly S."/>
            <person name="Kershaw J.K."/>
            <person name="Khan Z."/>
            <person name="Kioschis P."/>
            <person name="Klages S."/>
            <person name="Knights A.J."/>
            <person name="Kosiura A."/>
            <person name="Kovar-Smith C."/>
            <person name="Laird G.K."/>
            <person name="Langford C."/>
            <person name="Lawlor S."/>
            <person name="Leversha M."/>
            <person name="Lewis L."/>
            <person name="Liu W."/>
            <person name="Lloyd C."/>
            <person name="Lloyd D.M."/>
            <person name="Loulseged H."/>
            <person name="Loveland J.E."/>
            <person name="Lovell J.D."/>
            <person name="Lozado R."/>
            <person name="Lu J."/>
            <person name="Lyne R."/>
            <person name="Ma J."/>
            <person name="Maheshwari M."/>
            <person name="Matthews L.H."/>
            <person name="McDowall J."/>
            <person name="McLaren S."/>
            <person name="McMurray A."/>
            <person name="Meidl P."/>
            <person name="Meitinger T."/>
            <person name="Milne S."/>
            <person name="Miner G."/>
            <person name="Mistry S.L."/>
            <person name="Morgan M."/>
            <person name="Morris S."/>
            <person name="Muller I."/>
            <person name="Mullikin J.C."/>
            <person name="Nguyen N."/>
            <person name="Nordsiek G."/>
            <person name="Nyakatura G."/>
            <person name="O'Dell C.N."/>
            <person name="Okwuonu G."/>
            <person name="Palmer S."/>
            <person name="Pandian R."/>
            <person name="Parker D."/>
            <person name="Parrish J."/>
            <person name="Pasternak S."/>
            <person name="Patel D."/>
            <person name="Pearce A.V."/>
            <person name="Pearson D.M."/>
            <person name="Pelan S.E."/>
            <person name="Perez L."/>
            <person name="Porter K.M."/>
            <person name="Ramsey Y."/>
            <person name="Reichwald K."/>
            <person name="Rhodes S."/>
            <person name="Ridler K.A."/>
            <person name="Schlessinger D."/>
            <person name="Schueler M.G."/>
            <person name="Sehra H.K."/>
            <person name="Shaw-Smith C."/>
            <person name="Shen H."/>
            <person name="Sheridan E.M."/>
            <person name="Shownkeen R."/>
            <person name="Skuce C.D."/>
            <person name="Smith M.L."/>
            <person name="Sotheran E.C."/>
            <person name="Steingruber H.E."/>
            <person name="Steward C.A."/>
            <person name="Storey R."/>
            <person name="Swann R.M."/>
            <person name="Swarbreck D."/>
            <person name="Tabor P.E."/>
            <person name="Taudien S."/>
            <person name="Taylor T."/>
            <person name="Teague B."/>
            <person name="Thomas K."/>
            <person name="Thorpe A."/>
            <person name="Timms K."/>
            <person name="Tracey A."/>
            <person name="Trevanion S."/>
            <person name="Tromans A.C."/>
            <person name="d'Urso M."/>
            <person name="Verduzco D."/>
            <person name="Villasana D."/>
            <person name="Waldron L."/>
            <person name="Wall M."/>
            <person name="Wang Q."/>
            <person name="Warren J."/>
            <person name="Warry G.L."/>
            <person name="Wei X."/>
            <person name="West A."/>
            <person name="Whitehead S.L."/>
            <person name="Whiteley M.N."/>
            <person name="Wilkinson J.E."/>
            <person name="Willey D.L."/>
            <person name="Williams G."/>
            <person name="Williams L."/>
            <person name="Williamson A."/>
            <person name="Williamson H."/>
            <person name="Wilming L."/>
            <person name="Woodmansey R.L."/>
            <person name="Wray P.W."/>
            <person name="Yen J."/>
            <person name="Zhang J."/>
            <person name="Zhou J."/>
            <person name="Zoghbi H."/>
            <person name="Zorilla S."/>
            <person name="Buck D."/>
            <person name="Reinhardt R."/>
            <person name="Poustka A."/>
            <person name="Rosenthal A."/>
            <person name="Lehrach H."/>
            <person name="Meindl A."/>
            <person name="Minx P.J."/>
            <person name="Hillier L.W."/>
            <person name="Willard H.F."/>
            <person name="Wilson R.K."/>
            <person name="Waterston R.H."/>
            <person name="Rice C.M."/>
            <person name="Vaudin M."/>
            <person name="Coulson A."/>
            <person name="Nelson D.L."/>
            <person name="Weinstock G."/>
            <person name="Sulston J.E."/>
            <person name="Durbin R."/>
            <person name="Hubbard T."/>
            <person name="Gibbs R.A."/>
            <person name="Beck S."/>
            <person name="Rogers J."/>
            <person name="Bentley D.R."/>
        </authorList>
    </citation>
    <scope>NUCLEOTIDE SEQUENCE [LARGE SCALE GENOMIC DNA]</scope>
</reference>
<dbReference type="Ensembl" id="ENST00000448370.5">
    <property type="protein sequence ID" value="ENSP00000388559.1"/>
    <property type="gene ID" value="ENSG00000198947.18"/>
</dbReference>
<reference evidence="1" key="5">
    <citation type="submission" date="2025-09" db="UniProtKB">
        <authorList>
            <consortium name="Ensembl"/>
        </authorList>
    </citation>
    <scope>IDENTIFICATION</scope>
</reference>
<dbReference type="EMBL" id="AC078958">
    <property type="status" value="NOT_ANNOTATED_CDS"/>
    <property type="molecule type" value="Genomic_DNA"/>
</dbReference>
<dbReference type="InterPro" id="IPR001589">
    <property type="entry name" value="Actinin_actin-bd_CS"/>
</dbReference>
<reference evidence="1 2" key="1">
    <citation type="journal article" date="2001" name="Nature">
        <title>Initial sequencing and analysis of the human genome.</title>
        <authorList>
            <consortium name="International Human Genome Sequencing Consortium"/>
            <person name="Lander E.S."/>
            <person name="Linton L.M."/>
            <person name="Birren B."/>
            <person name="Nusbaum C."/>
            <person name="Zody M.C."/>
            <person name="Baldwin J."/>
            <person name="Devon K."/>
            <person name="Dewar K."/>
            <person name="Doyle M."/>
            <person name="FitzHugh W."/>
            <person name="Funke R."/>
            <person name="Gage D."/>
            <person name="Harris K."/>
            <person name="Heaford A."/>
            <person name="Howland J."/>
            <person name="Kann L."/>
            <person name="Lehoczky J."/>
            <person name="LeVine R."/>
            <person name="McEwan P."/>
            <person name="McKernan K."/>
            <person name="Meldrim J."/>
            <person name="Mesirov J.P."/>
            <person name="Miranda C."/>
            <person name="Morris W."/>
            <person name="Naylor J."/>
            <person name="Raymond C."/>
            <person name="Rosetti M."/>
            <person name="Santos R."/>
            <person name="Sheridan A."/>
            <person name="Sougnez C."/>
            <person name="Stange-Thomann N."/>
            <person name="Stojanovic N."/>
            <person name="Subramanian A."/>
            <person name="Wyman D."/>
            <person name="Rogers J."/>
            <person name="Sulston J."/>
            <person name="Ainscough R."/>
            <person name="Beck S."/>
            <person name="Bentley D."/>
            <person name="Burton J."/>
            <person name="Clee C."/>
            <person name="Carter N."/>
            <person name="Coulson A."/>
            <person name="Deadman R."/>
            <person name="Deloukas P."/>
            <person name="Dunham A."/>
            <person name="Dunham I."/>
            <person name="Durbin R."/>
            <person name="French L."/>
            <person name="Grafham D."/>
            <person name="Gregory S."/>
            <person name="Hubbard T."/>
            <person name="Humphray S."/>
            <person name="Hunt A."/>
            <person name="Jones M."/>
            <person name="Lloyd C."/>
            <person name="McMurray A."/>
            <person name="Matthews L."/>
            <person name="Mercer S."/>
            <person name="Milne S."/>
            <person name="Mullikin J.C."/>
            <person name="Mungall A."/>
            <person name="Plumb R."/>
            <person name="Ross M."/>
            <person name="Shownkeen R."/>
            <person name="Sims S."/>
            <person name="Waterston R.H."/>
            <person name="Wilson R.K."/>
            <person name="Hillier L.W."/>
            <person name="McPherson J.D."/>
            <person name="Marra M.A."/>
            <person name="Mardis E.R."/>
            <person name="Fulton L.A."/>
            <person name="Chinwalla A.T."/>
            <person name="Pepin K.H."/>
            <person name="Gish W.R."/>
            <person name="Chissoe S.L."/>
            <person name="Wendl M.C."/>
            <person name="Delehaunty K.D."/>
            <person name="Miner T.L."/>
            <person name="Delehaunty A."/>
            <person name="Kramer J.B."/>
            <person name="Cook L.L."/>
            <person name="Fulton R.S."/>
            <person name="Johnson D.L."/>
            <person name="Minx P.J."/>
            <person name="Clifton S.W."/>
            <person name="Hawkins T."/>
            <person name="Branscomb E."/>
            <person name="Predki P."/>
            <person name="Richardson P."/>
            <person name="Wenning S."/>
            <person name="Slezak T."/>
            <person name="Doggett N."/>
            <person name="Cheng J.F."/>
            <person name="Olsen A."/>
            <person name="Lucas S."/>
            <person name="Elkin C."/>
            <person name="Uberbacher E."/>
            <person name="Frazier M."/>
            <person name="Gibbs R.A."/>
            <person name="Muzny D.M."/>
            <person name="Scherer S.E."/>
            <person name="Bouck J.B."/>
            <person name="Sodergren E.J."/>
            <person name="Worley K.C."/>
            <person name="Rives C.M."/>
            <person name="Gorrell J.H."/>
            <person name="Metzker M.L."/>
            <person name="Naylor S.L."/>
            <person name="Kucherlapati R.S."/>
            <person name="Nelson D.L."/>
            <person name="Weinstock G.M."/>
            <person name="Sakaki Y."/>
            <person name="Fujiyama A."/>
            <person name="Hattori M."/>
            <person name="Yada T."/>
            <person name="Toyoda A."/>
            <person name="Itoh T."/>
            <person name="Kawagoe C."/>
            <person name="Watanabe H."/>
            <person name="Totoki Y."/>
            <person name="Taylor T."/>
            <person name="Weissenbach J."/>
            <person name="Heilig R."/>
            <person name="Saurin W."/>
            <person name="Artiguenave F."/>
            <person name="Brottier P."/>
            <person name="Bruls T."/>
            <person name="Pelletier E."/>
            <person name="Robert C."/>
            <person name="Wincker P."/>
            <person name="Smith D.R."/>
            <person name="Doucette-Stamm L."/>
            <person name="Rubenfield M."/>
            <person name="Weinstock K."/>
            <person name="Lee H.M."/>
            <person name="Dubois J."/>
            <person name="Rosenthal A."/>
            <person name="Platzer M."/>
            <person name="Nyakatura G."/>
            <person name="Taudien S."/>
            <person name="Rump A."/>
            <person name="Yang H."/>
            <person name="Yu J."/>
            <person name="Wang J."/>
            <person name="Huang G."/>
            <person name="Gu J."/>
            <person name="Hood L."/>
            <person name="Rowen L."/>
            <person name="Madan A."/>
            <person name="Qin S."/>
            <person name="Davis R.W."/>
            <person name="Federspiel N.A."/>
            <person name="Abola A.P."/>
            <person name="Proctor M.J."/>
            <person name="Myers R.M."/>
            <person name="Schmutz J."/>
            <person name="Dickson M."/>
            <person name="Grimwood J."/>
            <person name="Cox D.R."/>
            <person name="Olson M.V."/>
            <person name="Kaul R."/>
            <person name="Raymond C."/>
            <person name="Shimizu N."/>
            <person name="Kawasaki K."/>
            <person name="Minoshima S."/>
            <person name="Evans G.A."/>
            <person name="Athanasiou M."/>
            <person name="Schultz R."/>
            <person name="Roe B.A."/>
            <person name="Chen F."/>
            <person name="Pan H."/>
            <person name="Ramser J."/>
            <person name="Lehrach H."/>
            <person name="Reinhardt R."/>
            <person name="McCombie W.R."/>
            <person name="de la Bastide M."/>
            <person name="Dedhia N."/>
            <person name="Blocker H."/>
            <person name="Hornischer K."/>
            <person name="Nordsiek G."/>
            <person name="Agarwala R."/>
            <person name="Aravind L."/>
            <person name="Bailey J.A."/>
            <person name="Bateman A."/>
            <person name="Batzoglou S."/>
            <person name="Birney E."/>
            <person name="Bork P."/>
            <person name="Brown D.G."/>
            <person name="Burge C.B."/>
            <person name="Cerutti L."/>
            <person name="Chen H.C."/>
            <person name="Church D."/>
            <person name="Clamp M."/>
            <person name="Copley R.R."/>
            <person name="Doerks T."/>
            <person name="Eddy S.R."/>
            <person name="Eichler E.E."/>
            <person name="Furey T.S."/>
            <person name="Galagan J."/>
            <person name="Gilbert J.G."/>
            <person name="Harmon C."/>
            <person name="Hayashizaki Y."/>
            <person name="Haussler D."/>
            <person name="Hermjakob H."/>
            <person name="Hokamp K."/>
            <person name="Jang W."/>
            <person name="Johnson L.S."/>
            <person name="Jones T.A."/>
            <person name="Kasif S."/>
            <person name="Kaspryzk A."/>
            <person name="Kennedy S."/>
            <person name="Kent W.J."/>
            <person name="Kitts P."/>
            <person name="Koonin E.V."/>
            <person name="Korf I."/>
            <person name="Kulp D."/>
            <person name="Lancet D."/>
            <person name="Lowe T.M."/>
            <person name="McLysaght A."/>
            <person name="Mikkelsen T."/>
            <person name="Moran J.V."/>
            <person name="Mulder N."/>
            <person name="Pollara V.J."/>
            <person name="Ponting C.P."/>
            <person name="Schuler G."/>
            <person name="Schultz J."/>
            <person name="Slater G."/>
            <person name="Smit A.F."/>
            <person name="Stupka E."/>
            <person name="Szustakowski J."/>
            <person name="Thierry-Mieg D."/>
            <person name="Thierry-Mieg J."/>
            <person name="Wagner L."/>
            <person name="Wallis J."/>
            <person name="Wheeler R."/>
            <person name="Williams A."/>
            <person name="Wolf Y.I."/>
            <person name="Wolfe K.H."/>
            <person name="Yang S.P."/>
            <person name="Yeh R.F."/>
            <person name="Collins F."/>
            <person name="Guyer M.S."/>
            <person name="Peterson J."/>
            <person name="Felsenfeld A."/>
            <person name="Wetterstrand K.A."/>
            <person name="Patrinos A."/>
            <person name="Morgan M.J."/>
            <person name="de Jong P."/>
            <person name="Catanese J.J."/>
            <person name="Osoegawa K."/>
            <person name="Shizuya H."/>
            <person name="Choi S."/>
            <person name="Chen Y.J."/>
        </authorList>
    </citation>
    <scope>NUCLEOTIDE SEQUENCE [LARGE SCALE GENOMIC DNA]</scope>
</reference>
<dbReference type="EMBL" id="AC093193">
    <property type="status" value="NOT_ANNOTATED_CDS"/>
    <property type="molecule type" value="Genomic_DNA"/>
</dbReference>
<dbReference type="EMBL" id="AC079143">
    <property type="status" value="NOT_ANNOTATED_CDS"/>
    <property type="molecule type" value="Genomic_DNA"/>
</dbReference>
<dbReference type="Proteomes" id="UP000005640">
    <property type="component" value="Chromosome X"/>
</dbReference>
<reference evidence="1" key="4">
    <citation type="submission" date="2025-08" db="UniProtKB">
        <authorList>
            <consortium name="Ensembl"/>
        </authorList>
    </citation>
    <scope>IDENTIFICATION</scope>
</reference>
<dbReference type="OpenTargets" id="ENSG00000198947"/>
<dbReference type="EMBL" id="AC079864">
    <property type="status" value="NOT_ANNOTATED_CDS"/>
    <property type="molecule type" value="Genomic_DNA"/>
</dbReference>
<dbReference type="SMR" id="A0A0B4J1W6"/>
<keyword evidence="3 4" id="KW-1267">Proteomics identification</keyword>
<proteinExistence type="evidence at protein level"/>
<dbReference type="EMBL" id="AC079175">
    <property type="status" value="NOT_ANNOTATED_CDS"/>
    <property type="molecule type" value="Genomic_DNA"/>
</dbReference>
<dbReference type="EMBL" id="AC078957">
    <property type="status" value="NOT_ANNOTATED_CDS"/>
    <property type="molecule type" value="Genomic_DNA"/>
</dbReference>
<dbReference type="AlphaFoldDB" id="A0A0B4J1W6"/>
<keyword evidence="2" id="KW-1185">Reference proteome</keyword>
<gene>
    <name evidence="1" type="primary">DMD</name>
</gene>
<dbReference type="EMBL" id="AC079177">
    <property type="status" value="NOT_ANNOTATED_CDS"/>
    <property type="molecule type" value="Genomic_DNA"/>
</dbReference>
<organism evidence="1 2">
    <name type="scientific">Homo sapiens</name>
    <name type="common">Human</name>
    <dbReference type="NCBI Taxonomy" id="9606"/>
    <lineage>
        <taxon>Eukaryota</taxon>
        <taxon>Metazoa</taxon>
        <taxon>Chordata</taxon>
        <taxon>Craniata</taxon>
        <taxon>Vertebrata</taxon>
        <taxon>Euteleostomi</taxon>
        <taxon>Mammalia</taxon>
        <taxon>Eutheria</taxon>
        <taxon>Euarchontoglires</taxon>
        <taxon>Primates</taxon>
        <taxon>Haplorrhini</taxon>
        <taxon>Catarrhini</taxon>
        <taxon>Hominidae</taxon>
        <taxon>Homo</taxon>
    </lineage>
</organism>
<accession>A0A0B4J1W6</accession>
<dbReference type="MassIVE" id="A0A0B4J1W6"/>
<dbReference type="VEuPathDB" id="HostDB:ENSG00000198947"/>
<dbReference type="ChiTaRS" id="DMD">
    <property type="organism name" value="human"/>
</dbReference>
<dbReference type="HGNC" id="HGNC:2928">
    <property type="gene designation" value="DMD"/>
</dbReference>
<evidence type="ECO:0000313" key="1">
    <source>
        <dbReference type="Ensembl" id="ENSP00000388559.1"/>
    </source>
</evidence>
<dbReference type="EMBL" id="AC006061">
    <property type="status" value="NOT_ANNOTATED_CDS"/>
    <property type="molecule type" value="Genomic_DNA"/>
</dbReference>
<sequence>MLWWEEVEDCYEREDVQKKTFTKWVNAQFSKEYQKHMETFD</sequence>
<name>A0A0B4J1W6_HUMAN</name>
<feature type="non-terminal residue" evidence="1">
    <location>
        <position position="41"/>
    </location>
</feature>
<dbReference type="Gene3D" id="1.10.418.10">
    <property type="entry name" value="Calponin-like domain"/>
    <property type="match status" value="1"/>
</dbReference>
<dbReference type="EMBL" id="AC090632">
    <property type="status" value="NOT_ANNOTATED_CDS"/>
    <property type="molecule type" value="Genomic_DNA"/>
</dbReference>
<dbReference type="Antibodypedia" id="476">
    <property type="antibodies" value="687 antibodies from 39 providers"/>
</dbReference>
<reference evidence="1 2" key="2">
    <citation type="journal article" date="2004" name="Nature">
        <title>Finishing the euchromatic sequence of the human genome.</title>
        <authorList>
            <consortium name="International Human Genome Sequencing Consortium"/>
        </authorList>
    </citation>
    <scope>NUCLEOTIDE SEQUENCE [LARGE SCALE GENOMIC DNA]</scope>
</reference>
<evidence type="ECO:0000313" key="2">
    <source>
        <dbReference type="Proteomes" id="UP000005640"/>
    </source>
</evidence>
<dbReference type="InterPro" id="IPR036872">
    <property type="entry name" value="CH_dom_sf"/>
</dbReference>
<dbReference type="Bgee" id="ENSG00000198947">
    <property type="expression patterns" value="Expressed in trigeminal ganglion and 203 other cell types or tissues"/>
</dbReference>
<dbReference type="OrthoDB" id="10057795at2759"/>
<evidence type="ECO:0007829" key="3">
    <source>
        <dbReference type="PeptideAtlas" id="A0A0B4J1W6"/>
    </source>
</evidence>
<dbReference type="PROSITE" id="PS00019">
    <property type="entry name" value="ACTININ_1"/>
    <property type="match status" value="1"/>
</dbReference>
<dbReference type="ExpressionAtlas" id="A0A0B4J1W6">
    <property type="expression patterns" value="baseline and differential"/>
</dbReference>
<dbReference type="GeneTree" id="ENSGT00940000154342"/>
<evidence type="ECO:0007829" key="4">
    <source>
        <dbReference type="ProteomicsDB" id="A0A0B4J1W6"/>
    </source>
</evidence>
<dbReference type="HOGENOM" id="CLU_3282190_0_0_1"/>
<protein>
    <submittedName>
        <fullName evidence="1">Dystrophin</fullName>
    </submittedName>
</protein>
<dbReference type="SUPFAM" id="SSF47576">
    <property type="entry name" value="Calponin-homology domain, CH-domain"/>
    <property type="match status" value="1"/>
</dbReference>